<protein>
    <submittedName>
        <fullName evidence="1">Uncharacterized protein</fullName>
    </submittedName>
</protein>
<comment type="caution">
    <text evidence="1">The sequence shown here is derived from an EMBL/GenBank/DDBJ whole genome shotgun (WGS) entry which is preliminary data.</text>
</comment>
<dbReference type="Proteomes" id="UP000176998">
    <property type="component" value="Unassembled WGS sequence"/>
</dbReference>
<accession>A0A1G4BPC6</accession>
<dbReference type="RefSeq" id="XP_022480304.1">
    <property type="nucleotide sequence ID" value="XM_022613205.1"/>
</dbReference>
<evidence type="ECO:0000313" key="1">
    <source>
        <dbReference type="EMBL" id="OHF03167.1"/>
    </source>
</evidence>
<evidence type="ECO:0000313" key="2">
    <source>
        <dbReference type="Proteomes" id="UP000176998"/>
    </source>
</evidence>
<gene>
    <name evidence="1" type="ORF">CORC01_01551</name>
</gene>
<name>A0A1G4BPC6_9PEZI</name>
<dbReference type="EMBL" id="MJBS01000008">
    <property type="protein sequence ID" value="OHF03167.1"/>
    <property type="molecule type" value="Genomic_DNA"/>
</dbReference>
<organism evidence="1 2">
    <name type="scientific">Colletotrichum orchidophilum</name>
    <dbReference type="NCBI Taxonomy" id="1209926"/>
    <lineage>
        <taxon>Eukaryota</taxon>
        <taxon>Fungi</taxon>
        <taxon>Dikarya</taxon>
        <taxon>Ascomycota</taxon>
        <taxon>Pezizomycotina</taxon>
        <taxon>Sordariomycetes</taxon>
        <taxon>Hypocreomycetidae</taxon>
        <taxon>Glomerellales</taxon>
        <taxon>Glomerellaceae</taxon>
        <taxon>Colletotrichum</taxon>
    </lineage>
</organism>
<dbReference type="AlphaFoldDB" id="A0A1G4BPC6"/>
<sequence length="69" mass="7702">MAGAWWYRGIHSRGPRSGGFDPFPIYSGDGHYCFHGASQHSIYIQKLNADYVSTSASPLFHLQVHPIIP</sequence>
<keyword evidence="2" id="KW-1185">Reference proteome</keyword>
<dbReference type="GeneID" id="34554715"/>
<reference evidence="1 2" key="1">
    <citation type="submission" date="2016-09" db="EMBL/GenBank/DDBJ databases">
        <authorList>
            <person name="Capua I."/>
            <person name="De Benedictis P."/>
            <person name="Joannis T."/>
            <person name="Lombin L.H."/>
            <person name="Cattoli G."/>
        </authorList>
    </citation>
    <scope>NUCLEOTIDE SEQUENCE [LARGE SCALE GENOMIC DNA]</scope>
    <source>
        <strain evidence="1 2">IMI 309357</strain>
    </source>
</reference>
<proteinExistence type="predicted"/>